<keyword evidence="5 9" id="KW-1133">Transmembrane helix</keyword>
<name>A0A164C630_9MYCO</name>
<feature type="transmembrane region" description="Helical" evidence="9">
    <location>
        <begin position="44"/>
        <end position="66"/>
    </location>
</feature>
<keyword evidence="7" id="KW-0479">Metal-binding</keyword>
<dbReference type="Pfam" id="PF03006">
    <property type="entry name" value="HlyIII"/>
    <property type="match status" value="1"/>
</dbReference>
<evidence type="ECO:0000256" key="4">
    <source>
        <dbReference type="ARBA" id="ARBA00022692"/>
    </source>
</evidence>
<organism evidence="10 11">
    <name type="scientific">Mycobacterium ostraviense</name>
    <dbReference type="NCBI Taxonomy" id="2738409"/>
    <lineage>
        <taxon>Bacteria</taxon>
        <taxon>Bacillati</taxon>
        <taxon>Actinomycetota</taxon>
        <taxon>Actinomycetes</taxon>
        <taxon>Mycobacteriales</taxon>
        <taxon>Mycobacteriaceae</taxon>
        <taxon>Mycobacterium</taxon>
    </lineage>
</organism>
<dbReference type="InterPro" id="IPR005744">
    <property type="entry name" value="Hy-lIII"/>
</dbReference>
<feature type="transmembrane region" description="Helical" evidence="9">
    <location>
        <begin position="73"/>
        <end position="92"/>
    </location>
</feature>
<dbReference type="GO" id="GO:0046872">
    <property type="term" value="F:metal ion binding"/>
    <property type="evidence" value="ECO:0007669"/>
    <property type="project" value="UniProtKB-KW"/>
</dbReference>
<proteinExistence type="inferred from homology"/>
<evidence type="ECO:0000256" key="3">
    <source>
        <dbReference type="ARBA" id="ARBA00022475"/>
    </source>
</evidence>
<keyword evidence="11" id="KW-1185">Reference proteome</keyword>
<feature type="transmembrane region" description="Helical" evidence="9">
    <location>
        <begin position="190"/>
        <end position="210"/>
    </location>
</feature>
<feature type="compositionally biased region" description="Low complexity" evidence="8">
    <location>
        <begin position="1"/>
        <end position="12"/>
    </location>
</feature>
<evidence type="ECO:0000256" key="8">
    <source>
        <dbReference type="SAM" id="MobiDB-lite"/>
    </source>
</evidence>
<dbReference type="NCBIfam" id="TIGR01065">
    <property type="entry name" value="hlyIII"/>
    <property type="match status" value="1"/>
</dbReference>
<comment type="caution">
    <text evidence="10">The sequence shown here is derived from an EMBL/GenBank/DDBJ whole genome shotgun (WGS) entry which is preliminary data.</text>
</comment>
<keyword evidence="7" id="KW-0862">Zinc</keyword>
<comment type="similarity">
    <text evidence="2">Belongs to the UPF0073 (Hly-III) family.</text>
</comment>
<feature type="binding site" evidence="7">
    <location>
        <position position="93"/>
    </location>
    <ligand>
        <name>Zn(2+)</name>
        <dbReference type="ChEBI" id="CHEBI:29105"/>
    </ligand>
</feature>
<sequence>MSSQASTATAAAPESHGLTPSNAAHHIVEGVARALTKPRFRGWIHVYSAGIAVFAGASLVAVSWAVSSTKAGLATLAYIMATVVMFTVSATYHRVDWESASARAWMKRADHSMIFVFIAGSYTPFALLALPGHAGRVVLSIVWGGAIAGVLLKMCWPTAPRWVGVPLYLLLGWVAVWYTATILNNAGVTALVLLFVGGALYSIGGILYAVRWPDPWPSTFGYHEFFHACTAVAAICHYIAMWFVVF</sequence>
<evidence type="ECO:0000313" key="10">
    <source>
        <dbReference type="EMBL" id="KZS64285.1"/>
    </source>
</evidence>
<gene>
    <name evidence="10" type="ORF">A4G28_07745</name>
</gene>
<feature type="transmembrane region" description="Helical" evidence="9">
    <location>
        <begin position="165"/>
        <end position="183"/>
    </location>
</feature>
<evidence type="ECO:0000256" key="2">
    <source>
        <dbReference type="ARBA" id="ARBA00008488"/>
    </source>
</evidence>
<evidence type="ECO:0000256" key="6">
    <source>
        <dbReference type="ARBA" id="ARBA00023136"/>
    </source>
</evidence>
<feature type="region of interest" description="Disordered" evidence="8">
    <location>
        <begin position="1"/>
        <end position="21"/>
    </location>
</feature>
<feature type="transmembrane region" description="Helical" evidence="9">
    <location>
        <begin position="225"/>
        <end position="245"/>
    </location>
</feature>
<accession>A0A164C630</accession>
<dbReference type="AlphaFoldDB" id="A0A164C630"/>
<protein>
    <submittedName>
        <fullName evidence="10">Uncharacterized protein</fullName>
    </submittedName>
</protein>
<dbReference type="GO" id="GO:0140911">
    <property type="term" value="F:pore-forming activity"/>
    <property type="evidence" value="ECO:0007669"/>
    <property type="project" value="InterPro"/>
</dbReference>
<evidence type="ECO:0000256" key="7">
    <source>
        <dbReference type="PIRSR" id="PIRSR604254-1"/>
    </source>
</evidence>
<dbReference type="InterPro" id="IPR004254">
    <property type="entry name" value="AdipoR/HlyIII-related"/>
</dbReference>
<feature type="binding site" evidence="7">
    <location>
        <position position="227"/>
    </location>
    <ligand>
        <name>Zn(2+)</name>
        <dbReference type="ChEBI" id="CHEBI:29105"/>
    </ligand>
</feature>
<dbReference type="PANTHER" id="PTHR20855:SF3">
    <property type="entry name" value="LD03007P"/>
    <property type="match status" value="1"/>
</dbReference>
<keyword evidence="4 9" id="KW-0812">Transmembrane</keyword>
<evidence type="ECO:0000256" key="5">
    <source>
        <dbReference type="ARBA" id="ARBA00022989"/>
    </source>
</evidence>
<evidence type="ECO:0000313" key="11">
    <source>
        <dbReference type="Proteomes" id="UP000077342"/>
    </source>
</evidence>
<keyword evidence="6 9" id="KW-0472">Membrane</keyword>
<dbReference type="RefSeq" id="WP_075509890.1">
    <property type="nucleotide sequence ID" value="NZ_CP089224.1"/>
</dbReference>
<keyword evidence="3" id="KW-1003">Cell membrane</keyword>
<evidence type="ECO:0000256" key="1">
    <source>
        <dbReference type="ARBA" id="ARBA00004651"/>
    </source>
</evidence>
<dbReference type="Proteomes" id="UP000077342">
    <property type="component" value="Unassembled WGS sequence"/>
</dbReference>
<dbReference type="PANTHER" id="PTHR20855">
    <property type="entry name" value="ADIPOR/PROGESTIN RECEPTOR-RELATED"/>
    <property type="match status" value="1"/>
</dbReference>
<dbReference type="GO" id="GO:0005886">
    <property type="term" value="C:plasma membrane"/>
    <property type="evidence" value="ECO:0007669"/>
    <property type="project" value="UniProtKB-SubCell"/>
</dbReference>
<feature type="binding site" evidence="7">
    <location>
        <position position="223"/>
    </location>
    <ligand>
        <name>Zn(2+)</name>
        <dbReference type="ChEBI" id="CHEBI:29105"/>
    </ligand>
</feature>
<evidence type="ECO:0000256" key="9">
    <source>
        <dbReference type="SAM" id="Phobius"/>
    </source>
</evidence>
<reference evidence="11" key="1">
    <citation type="submission" date="2016-04" db="EMBL/GenBank/DDBJ databases">
        <authorList>
            <person name="Strapagiel D."/>
            <person name="Borowka P."/>
            <person name="Marciniak B."/>
            <person name="Bakula Z."/>
            <person name="Van Ingen J."/>
            <person name="Safianowska A."/>
            <person name="Dziadek J."/>
            <person name="Jagielski T."/>
        </authorList>
    </citation>
    <scope>NUCLEOTIDE SEQUENCE [LARGE SCALE GENOMIC DNA]</scope>
    <source>
        <strain evidence="11">1010001458</strain>
    </source>
</reference>
<dbReference type="EMBL" id="LWCI01000087">
    <property type="protein sequence ID" value="KZS64285.1"/>
    <property type="molecule type" value="Genomic_DNA"/>
</dbReference>
<feature type="transmembrane region" description="Helical" evidence="9">
    <location>
        <begin position="112"/>
        <end position="130"/>
    </location>
</feature>
<comment type="subcellular location">
    <subcellularLocation>
        <location evidence="1">Cell membrane</location>
        <topology evidence="1">Multi-pass membrane protein</topology>
    </subcellularLocation>
</comment>